<dbReference type="GO" id="GO:0017064">
    <property type="term" value="F:fatty acid amide hydrolase activity"/>
    <property type="evidence" value="ECO:0007669"/>
    <property type="project" value="TreeGrafter"/>
</dbReference>
<protein>
    <recommendedName>
        <fullName evidence="4">Amidase domain-containing protein</fullName>
    </recommendedName>
</protein>
<dbReference type="Proteomes" id="UP000483820">
    <property type="component" value="Chromosome III"/>
</dbReference>
<feature type="active site" description="Charge relay system" evidence="3">
    <location>
        <position position="127"/>
    </location>
</feature>
<dbReference type="PANTHER" id="PTHR45847:SF6">
    <property type="entry name" value="FATTY ACID AMIDE HYDROLASE"/>
    <property type="match status" value="1"/>
</dbReference>
<evidence type="ECO:0000259" key="4">
    <source>
        <dbReference type="Pfam" id="PF01425"/>
    </source>
</evidence>
<evidence type="ECO:0000256" key="3">
    <source>
        <dbReference type="PIRSR" id="PIRSR001221-1"/>
    </source>
</evidence>
<accession>A0A6A5H6J0</accession>
<evidence type="ECO:0000256" key="1">
    <source>
        <dbReference type="ARBA" id="ARBA00009199"/>
    </source>
</evidence>
<gene>
    <name evidence="5" type="ORF">GCK72_010252</name>
</gene>
<dbReference type="SUPFAM" id="SSF75304">
    <property type="entry name" value="Amidase signature (AS) enzymes"/>
    <property type="match status" value="1"/>
</dbReference>
<dbReference type="PANTHER" id="PTHR45847">
    <property type="entry name" value="FATTY ACID AMIDE HYDROLASE"/>
    <property type="match status" value="1"/>
</dbReference>
<evidence type="ECO:0000313" key="6">
    <source>
        <dbReference type="Proteomes" id="UP000483820"/>
    </source>
</evidence>
<evidence type="ECO:0000256" key="2">
    <source>
        <dbReference type="ARBA" id="ARBA00022801"/>
    </source>
</evidence>
<dbReference type="Pfam" id="PF01425">
    <property type="entry name" value="Amidase"/>
    <property type="match status" value="1"/>
</dbReference>
<proteinExistence type="inferred from homology"/>
<dbReference type="CTD" id="9802808"/>
<feature type="domain" description="Amidase" evidence="4">
    <location>
        <begin position="75"/>
        <end position="551"/>
    </location>
</feature>
<dbReference type="FunFam" id="3.90.1300.10:FF:000003">
    <property type="entry name" value="Amidase signature enzyme"/>
    <property type="match status" value="1"/>
</dbReference>
<dbReference type="InterPro" id="IPR036928">
    <property type="entry name" value="AS_sf"/>
</dbReference>
<dbReference type="Gene3D" id="3.90.1300.10">
    <property type="entry name" value="Amidase signature (AS) domain"/>
    <property type="match status" value="1"/>
</dbReference>
<dbReference type="GeneID" id="9802808"/>
<dbReference type="KEGG" id="crq:GCK72_010252"/>
<feature type="active site" description="Charge relay system" evidence="3">
    <location>
        <position position="203"/>
    </location>
</feature>
<dbReference type="EMBL" id="WUAV01000003">
    <property type="protein sequence ID" value="KAF1761992.1"/>
    <property type="molecule type" value="Genomic_DNA"/>
</dbReference>
<dbReference type="RefSeq" id="XP_053587343.1">
    <property type="nucleotide sequence ID" value="XM_053727766.1"/>
</dbReference>
<name>A0A6A5H6J0_CAERE</name>
<comment type="caution">
    <text evidence="5">The sequence shown here is derived from an EMBL/GenBank/DDBJ whole genome shotgun (WGS) entry which is preliminary data.</text>
</comment>
<dbReference type="AlphaFoldDB" id="A0A6A5H6J0"/>
<feature type="active site" description="Acyl-ester intermediate" evidence="3">
    <location>
        <position position="227"/>
    </location>
</feature>
<organism evidence="5 6">
    <name type="scientific">Caenorhabditis remanei</name>
    <name type="common">Caenorhabditis vulgaris</name>
    <dbReference type="NCBI Taxonomy" id="31234"/>
    <lineage>
        <taxon>Eukaryota</taxon>
        <taxon>Metazoa</taxon>
        <taxon>Ecdysozoa</taxon>
        <taxon>Nematoda</taxon>
        <taxon>Chromadorea</taxon>
        <taxon>Rhabditida</taxon>
        <taxon>Rhabditina</taxon>
        <taxon>Rhabditomorpha</taxon>
        <taxon>Rhabditoidea</taxon>
        <taxon>Rhabditidae</taxon>
        <taxon>Peloderinae</taxon>
        <taxon>Caenorhabditis</taxon>
    </lineage>
</organism>
<sequence length="572" mass="64734">MLSNQEEFNRERKEGFEMFRKLSSPEFLLKDKRIIGKWKTEKELEEFFRNIVNLDLQSLIDRLQTKNDLNAYTVLCAYTHKMLDSQTRLNCVTEVIREAFETAEEHDQLWYNSDEKPPLYGVPFSVKCNFDMKGYHTTIGFLKKLAEDKKEIDCPFVVHLRNLGGIPFVLTNVPQGFISYISSNPLYGTTRNPWALDCTPGGSSGGEAALVADGGSPFGTGSDLGGSLRIPAAFCGLVTMKPTQNRFHVSYNYGGLPGRGRLGLSYGFYTKSVDEQVFLLELIVGSPEYRKLEPMSSPAPLQINSNKKEKFRVGWYDDDGFNPPVPSNRRAVLETAASLEKEGHEVVRFRMEDIDQKFQPFYVASMLFKNVLPDDGKFILDLYKNEPNDPYMAKFSKMLRLNDWAIIRLITLPIISFFSKRGALIAKSRNGNLAELRKTQEETDIYRLKFIEYWNSLEIDALISPAIPHQYPPELANAVFSTGLYNLLDFPAGIVPAGHVTAEDVANLNDEKIFPIDDFLLRKQRDACANSEAMPNAVQIVGLPNEEETVLKVMKIVETFHGPMAKPSVSFF</sequence>
<dbReference type="PROSITE" id="PS00571">
    <property type="entry name" value="AMIDASES"/>
    <property type="match status" value="1"/>
</dbReference>
<dbReference type="InterPro" id="IPR023631">
    <property type="entry name" value="Amidase_dom"/>
</dbReference>
<keyword evidence="2" id="KW-0378">Hydrolase</keyword>
<evidence type="ECO:0000313" key="5">
    <source>
        <dbReference type="EMBL" id="KAF1761992.1"/>
    </source>
</evidence>
<dbReference type="InterPro" id="IPR020556">
    <property type="entry name" value="Amidase_CS"/>
</dbReference>
<comment type="similarity">
    <text evidence="1">Belongs to the amidase family.</text>
</comment>
<reference evidence="5 6" key="1">
    <citation type="submission" date="2019-12" db="EMBL/GenBank/DDBJ databases">
        <title>Chromosome-level assembly of the Caenorhabditis remanei genome.</title>
        <authorList>
            <person name="Teterina A.A."/>
            <person name="Willis J.H."/>
            <person name="Phillips P.C."/>
        </authorList>
    </citation>
    <scope>NUCLEOTIDE SEQUENCE [LARGE SCALE GENOMIC DNA]</scope>
    <source>
        <strain evidence="5 6">PX506</strain>
        <tissue evidence="5">Whole organism</tissue>
    </source>
</reference>
<dbReference type="GO" id="GO:0009062">
    <property type="term" value="P:fatty acid catabolic process"/>
    <property type="evidence" value="ECO:0007669"/>
    <property type="project" value="TreeGrafter"/>
</dbReference>
<dbReference type="InterPro" id="IPR052096">
    <property type="entry name" value="Endocannabinoid_amidase"/>
</dbReference>
<dbReference type="GO" id="GO:0004040">
    <property type="term" value="F:amidase activity"/>
    <property type="evidence" value="ECO:0007669"/>
    <property type="project" value="TreeGrafter"/>
</dbReference>
<dbReference type="PIRSF" id="PIRSF001221">
    <property type="entry name" value="Amidase_fungi"/>
    <property type="match status" value="1"/>
</dbReference>